<evidence type="ECO:0000259" key="3">
    <source>
        <dbReference type="PROSITE" id="PS50853"/>
    </source>
</evidence>
<dbReference type="RefSeq" id="WP_134375047.1">
    <property type="nucleotide sequence ID" value="NZ_SOGO01000039.1"/>
</dbReference>
<reference evidence="4 5" key="1">
    <citation type="submission" date="2019-03" db="EMBL/GenBank/DDBJ databases">
        <title>Genomics of glacier-inhabiting Cryobacterium strains.</title>
        <authorList>
            <person name="Liu Q."/>
            <person name="Xin Y.-H."/>
        </authorList>
    </citation>
    <scope>NUCLEOTIDE SEQUENCE [LARGE SCALE GENOMIC DNA]</scope>
    <source>
        <strain evidence="4 5">TMT2-16</strain>
    </source>
</reference>
<keyword evidence="2" id="KW-0624">Polysaccharide degradation</keyword>
<dbReference type="SMART" id="SM00060">
    <property type="entry name" value="FN3"/>
    <property type="match status" value="3"/>
</dbReference>
<dbReference type="InterPro" id="IPR003961">
    <property type="entry name" value="FN3_dom"/>
</dbReference>
<organism evidence="4 5">
    <name type="scientific">Cryobacterium sandaracinum</name>
    <dbReference type="NCBI Taxonomy" id="1259247"/>
    <lineage>
        <taxon>Bacteria</taxon>
        <taxon>Bacillati</taxon>
        <taxon>Actinomycetota</taxon>
        <taxon>Actinomycetes</taxon>
        <taxon>Micrococcales</taxon>
        <taxon>Microbacteriaceae</taxon>
        <taxon>Cryobacterium</taxon>
    </lineage>
</organism>
<dbReference type="Gene3D" id="2.60.40.10">
    <property type="entry name" value="Immunoglobulins"/>
    <property type="match status" value="2"/>
</dbReference>
<dbReference type="InterPro" id="IPR013783">
    <property type="entry name" value="Ig-like_fold"/>
</dbReference>
<dbReference type="Proteomes" id="UP000297851">
    <property type="component" value="Unassembled WGS sequence"/>
</dbReference>
<dbReference type="InterPro" id="IPR036116">
    <property type="entry name" value="FN3_sf"/>
</dbReference>
<evidence type="ECO:0000256" key="1">
    <source>
        <dbReference type="ARBA" id="ARBA00023295"/>
    </source>
</evidence>
<proteinExistence type="predicted"/>
<protein>
    <submittedName>
        <fullName evidence="4">Tandem-95 repeat protein</fullName>
    </submittedName>
</protein>
<keyword evidence="2" id="KW-0119">Carbohydrate metabolism</keyword>
<evidence type="ECO:0000313" key="5">
    <source>
        <dbReference type="Proteomes" id="UP000297851"/>
    </source>
</evidence>
<dbReference type="PROSITE" id="PS50853">
    <property type="entry name" value="FN3"/>
    <property type="match status" value="1"/>
</dbReference>
<name>A0ABY2J417_9MICO</name>
<evidence type="ECO:0000256" key="2">
    <source>
        <dbReference type="ARBA" id="ARBA00023326"/>
    </source>
</evidence>
<dbReference type="Gene3D" id="2.60.40.3440">
    <property type="match status" value="1"/>
</dbReference>
<comment type="caution">
    <text evidence="4">The sequence shown here is derived from an EMBL/GenBank/DDBJ whole genome shotgun (WGS) entry which is preliminary data.</text>
</comment>
<dbReference type="NCBIfam" id="NF012211">
    <property type="entry name" value="tand_rpt_95"/>
    <property type="match status" value="1"/>
</dbReference>
<keyword evidence="1" id="KW-0378">Hydrolase</keyword>
<keyword evidence="5" id="KW-1185">Reference proteome</keyword>
<feature type="domain" description="Fibronectin type-III" evidence="3">
    <location>
        <begin position="1578"/>
        <end position="1680"/>
    </location>
</feature>
<dbReference type="SUPFAM" id="SSF49265">
    <property type="entry name" value="Fibronectin type III"/>
    <property type="match status" value="2"/>
</dbReference>
<keyword evidence="1" id="KW-0326">Glycosidase</keyword>
<gene>
    <name evidence="4" type="ORF">E3T25_14375</name>
</gene>
<sequence length="1976" mass="203024">MIRRWLARHRSLFATALSGTVVVAVIATVAIASGGYTAQRLDLGDAAVWVSNEARQVVGRANTAVFELNTVVSAGSTSLDVVQRGATVLVLDRGNSALDILDPATAEVADSVALPPDAASVFLAGDRAVVTANGDVWSVTASQLSEFDSTTEPTLAFGAGSVVSLDEAGVLFAFTPATGELSQVDLLTADTITSTVTLTAGETDDRYQLTSVDGRWALLNASSRRLFQAEGVEDLSGSIRSGDEPVLSEPSVTGDRVLIAHREGLIAVPRAGVPAPLVTGRSGDAAAPVQDAYCAHAAWSDGTVWRDCAAAGAEGGTGSDGATATLSGVAGDARLVFRRNGTGLVLNDARNGTTWAVQQGNELIDNWAELIDTDPDQQQVEQAADDTPPEFEKSQVPPVAVDDAFGGRPGRTVTLPVLLNDFDPNGDVLVISALTPVPESAGRLELVADTQQVQLTLTPEASGSLSFDYIIDDGRGGSASATVTVAVRSPEENAAPVQARTTNTTVRANGRVTTAVLGDWVDPDGDPFYLAAATAPAPDQVSFTPAGSVVYTDAGAGGSAKTVGLTVSDGRADGAGALSVMVRPSGSVPIVAEAFVVLATAASEVTVSPLEHVRGGSAPLRLSSVPAKPEVNITADFDAGTFRLQSSVVGVHEIEYAVTDGELTATGRIRVNVTAAPDASSAPVTVPHTAFIRGQQATLVDVLATDSDPAGGVLLVTGITDVPADSGLRIEILDQRILRVTLTKPLEGGTAVFGYRVSNGLADAAGTVTVIEIPPPAQKQAPIAVPDSISVRVGDAIDIPVLANDEHPEGDTLTLAPELATELPAGGGLLFVSGRVLRFLAPDTAGNVTAVYRVNAPDGQFANAEVSIAVREADPTSNSAPVPKTVTARVLAGDTVSIPIPLSGIDTDGDSVQLVGQETSPEKGSVTVTGVDSLDYTAGEYSAGTDTFSYSVVDALGARAVGTVRVGISPRLDGARNPVATPDEVVVRPGSTIAVRVLGNDSDPDGGTLSITGVEASGQASGEADSGTAVVDGDTVAVTSPVTPGRYGFIYEIQNVRGGTSSTFLTVVVREDAPRSRPDARDTHVPLSDVLEARTVDVDVLANVFFAEGPATALALTVPERFSGIAEVTPARRIRVTVGSTSQIIPFAVTHPEDASIVSYAFIWVPGTDDALPQVRRGAPPLTVQSEALLSIDINDYVVAVGGKKVRLTDRSLVRATHSDGADLARNDTGLAFASTDKYFGPASISFEVTDGSGPEDPDGRTATIVLPIEVTPRENQPPGFNGAVLEFEPDQEKVIDLTRLTSYPYPNDQPELAYTVLDPLPTGFSYALDGQTLTLRATESTPKGARSTITIGVRDGVQEGRAGRVDLRVVASMRPVAIPVTDAAVAPRGRTTVVDVLANDGATNPFPSVPLRVLAVRGLDGGAVPAGVSITPSTDRSRLSVRVASDAAPTDLTLQYQVADATNDPARYAWGTVRISVQDKPDPVSSLRVTGFFDRGLSFSFNAGAFNNSAITGYQISLLDAASGAVLSNSLCSATSCQVATPGNGQGNALRVSVAAQNGIGLSEATVLSDRVWSDSVPTAPTGLVAEPLDGGLRLRWNTVAPVGGGTAIRGYVVTRNGAVQEEVSASGSSCAAGTCSVDVMGLVNGVNTPFTVSARNDAYPALAGWNSAVGSATPFGPARAGAITASAADAAGAVTVTWDGFDGRGALIGGYFVQRLREDQVPTGAQACTVSASGELQPPTEGGIVAQQKALGGDATSTVFDSLLADNGRYYFAVWGYNKAGCAPTAVASVLVRPAPGPVTDVQSTMAARGDAWDLRVDGINPSAGIRDYRLRAVDGSGGVVPRSEVVFGGAGWPRELLSLPFGEIVRYQVSACTDWGSCGPWSGTLTAPEASVSFTVTGLAYDPATGVISWTNGPQNNGLPAAYSCSVPGDATVTPRDADSPNTCRFGTGAPPPPAGAVLLAVTVNNQTYTYAP</sequence>
<accession>A0ABY2J417</accession>
<dbReference type="EMBL" id="SOGO01000039">
    <property type="protein sequence ID" value="TFC99682.1"/>
    <property type="molecule type" value="Genomic_DNA"/>
</dbReference>
<evidence type="ECO:0000313" key="4">
    <source>
        <dbReference type="EMBL" id="TFC99682.1"/>
    </source>
</evidence>
<dbReference type="Pfam" id="PF17963">
    <property type="entry name" value="Big_9"/>
    <property type="match status" value="6"/>
</dbReference>